<feature type="compositionally biased region" description="Basic and acidic residues" evidence="1">
    <location>
        <begin position="346"/>
        <end position="365"/>
    </location>
</feature>
<feature type="compositionally biased region" description="Low complexity" evidence="1">
    <location>
        <begin position="105"/>
        <end position="116"/>
    </location>
</feature>
<feature type="compositionally biased region" description="Polar residues" evidence="1">
    <location>
        <begin position="858"/>
        <end position="873"/>
    </location>
</feature>
<feature type="compositionally biased region" description="Basic and acidic residues" evidence="1">
    <location>
        <begin position="559"/>
        <end position="602"/>
    </location>
</feature>
<feature type="compositionally biased region" description="Polar residues" evidence="1">
    <location>
        <begin position="486"/>
        <end position="496"/>
    </location>
</feature>
<feature type="compositionally biased region" description="Basic and acidic residues" evidence="1">
    <location>
        <begin position="690"/>
        <end position="707"/>
    </location>
</feature>
<evidence type="ECO:0000256" key="1">
    <source>
        <dbReference type="SAM" id="MobiDB-lite"/>
    </source>
</evidence>
<feature type="compositionally biased region" description="Polar residues" evidence="1">
    <location>
        <begin position="505"/>
        <end position="531"/>
    </location>
</feature>
<feature type="compositionally biased region" description="Basic and acidic residues" evidence="1">
    <location>
        <begin position="322"/>
        <end position="337"/>
    </location>
</feature>
<dbReference type="EMBL" id="OB660285">
    <property type="protein sequence ID" value="CAD7223981.1"/>
    <property type="molecule type" value="Genomic_DNA"/>
</dbReference>
<evidence type="ECO:0000313" key="2">
    <source>
        <dbReference type="EMBL" id="CAD7223981.1"/>
    </source>
</evidence>
<feature type="compositionally biased region" description="Basic and acidic residues" evidence="1">
    <location>
        <begin position="374"/>
        <end position="386"/>
    </location>
</feature>
<feature type="compositionally biased region" description="Basic and acidic residues" evidence="1">
    <location>
        <begin position="194"/>
        <end position="223"/>
    </location>
</feature>
<feature type="compositionally biased region" description="Polar residues" evidence="1">
    <location>
        <begin position="775"/>
        <end position="797"/>
    </location>
</feature>
<feature type="region of interest" description="Disordered" evidence="1">
    <location>
        <begin position="55"/>
        <end position="120"/>
    </location>
</feature>
<name>A0A7R8W5B7_9CRUS</name>
<organism evidence="2">
    <name type="scientific">Cyprideis torosa</name>
    <dbReference type="NCBI Taxonomy" id="163714"/>
    <lineage>
        <taxon>Eukaryota</taxon>
        <taxon>Metazoa</taxon>
        <taxon>Ecdysozoa</taxon>
        <taxon>Arthropoda</taxon>
        <taxon>Crustacea</taxon>
        <taxon>Oligostraca</taxon>
        <taxon>Ostracoda</taxon>
        <taxon>Podocopa</taxon>
        <taxon>Podocopida</taxon>
        <taxon>Cytherocopina</taxon>
        <taxon>Cytheroidea</taxon>
        <taxon>Cytherideidae</taxon>
        <taxon>Cyprideis</taxon>
    </lineage>
</organism>
<feature type="compositionally biased region" description="Pro residues" evidence="1">
    <location>
        <begin position="437"/>
        <end position="447"/>
    </location>
</feature>
<dbReference type="AlphaFoldDB" id="A0A7R8W5B7"/>
<feature type="compositionally biased region" description="Low complexity" evidence="1">
    <location>
        <begin position="274"/>
        <end position="285"/>
    </location>
</feature>
<gene>
    <name evidence="2" type="ORF">CTOB1V02_LOCUS1953</name>
</gene>
<feature type="region of interest" description="Disordered" evidence="1">
    <location>
        <begin position="194"/>
        <end position="936"/>
    </location>
</feature>
<dbReference type="OrthoDB" id="6512771at2759"/>
<accession>A0A7R8W5B7</accession>
<protein>
    <submittedName>
        <fullName evidence="2">Uncharacterized protein</fullName>
    </submittedName>
</protein>
<feature type="compositionally biased region" description="Pro residues" evidence="1">
    <location>
        <begin position="228"/>
        <end position="238"/>
    </location>
</feature>
<feature type="compositionally biased region" description="Polar residues" evidence="1">
    <location>
        <begin position="287"/>
        <end position="299"/>
    </location>
</feature>
<feature type="compositionally biased region" description="Pro residues" evidence="1">
    <location>
        <begin position="603"/>
        <end position="615"/>
    </location>
</feature>
<reference evidence="2" key="1">
    <citation type="submission" date="2020-11" db="EMBL/GenBank/DDBJ databases">
        <authorList>
            <person name="Tran Van P."/>
        </authorList>
    </citation>
    <scope>NUCLEOTIDE SEQUENCE</scope>
</reference>
<feature type="compositionally biased region" description="Basic residues" evidence="1">
    <location>
        <begin position="746"/>
        <end position="756"/>
    </location>
</feature>
<feature type="compositionally biased region" description="Basic and acidic residues" evidence="1">
    <location>
        <begin position="55"/>
        <end position="91"/>
    </location>
</feature>
<feature type="compositionally biased region" description="Low complexity" evidence="1">
    <location>
        <begin position="631"/>
        <end position="640"/>
    </location>
</feature>
<feature type="compositionally biased region" description="Basic residues" evidence="1">
    <location>
        <begin position="410"/>
        <end position="421"/>
    </location>
</feature>
<proteinExistence type="predicted"/>
<feature type="compositionally biased region" description="Basic residues" evidence="1">
    <location>
        <begin position="306"/>
        <end position="316"/>
    </location>
</feature>
<feature type="compositionally biased region" description="Basic residues" evidence="1">
    <location>
        <begin position="548"/>
        <end position="558"/>
    </location>
</feature>
<sequence length="936" mass="105795">MGTAHHDYPYRSRTDQVDYYDQNPVIGSYEYNQPTPISNHVNALVQRFNDEVRRKQQLRKKAETSKAFAEDLNRSFSPERARRQGDPRQPDRPFSYLTPSLTGNSQSSSPDASPELSSRRPYDVIYAQVAVDGRAKTTIHKRFQDGKRVEDAGSLSRRERSHDDMTARYDEDVNRASRTRTAYQMNDNFRQYKSKEDLRSEVSREEHPEFRGEVRQYRTDKAGRPYRPLSPPASPPPYISRYRDFPPVVNATTPPPSAHSYPVRHPSSTYEYVPPTARARSPPSRFLSPTSEASRGSTPDSEEYRRQRRQRRHRPHYSSTTDIHRESVRYGSRDKLYHRSPPISPERYHSDHSSHERSTMRRSLDRLSQSSSHSPERHHLRADSANRRPPQHFGYNGAESSSADRSLDRRTRRRDRSKPRSKAPSSTNLSESQTEPTPYPTAVPPPTARKERSSVLNTIDGIAGKLRRSITERRMQRPPVDRTAQQRRGSNSTVSTARPGGTGSVDRQASRRNSQSGNVSGGSYSVPQTYHSAERGKNRAPLDPSHAQPRRHHSRKIKITFEHNPTRSDSDIEHLRGFTEYKGNDVSPEDHIVKIRIGENDRGPPPSMPPPPTQPVRPRRKYPAPPPPVGQPVSRSQSVRKPGTQSSSTYGVPRDVFYANDVMKQPPSIPRDSNLEYDEQYGTLQSQGSRDYRKQRDRPRSQIRGRELGPPPLHYASHTLGRHPLPASQQDLKYSKRSSSSERSHQIHGTKLKRSRSSVADLGGPPQMARKPEATSGSDTGTGASQFSRPSGSQGNPSVYLHSAAIVDIPARPARHPLSHSQEDIGERSGTLKKSKSVTRSLSVLAPWKPKSLRQDMNEVNYSQDQGVASYQTKPPRPPRKKIKGGPGVNPSSTGHPSPGEGSYVQRRKSMPKDSRLAGLFRRKNKGIPVDDQRRI</sequence>